<evidence type="ECO:0000256" key="3">
    <source>
        <dbReference type="ARBA" id="ARBA00022748"/>
    </source>
</evidence>
<dbReference type="InterPro" id="IPR012340">
    <property type="entry name" value="NA-bd_OB-fold"/>
</dbReference>
<name>A0ABZ0QKL6_9FIRM</name>
<dbReference type="InterPro" id="IPR004329">
    <property type="entry name" value="CcmE"/>
</dbReference>
<keyword evidence="4 5" id="KW-0472">Membrane</keyword>
<proteinExistence type="predicted"/>
<keyword evidence="2" id="KW-0349">Heme</keyword>
<accession>A0ABZ0QKL6</accession>
<evidence type="ECO:0000256" key="4">
    <source>
        <dbReference type="ARBA" id="ARBA00023136"/>
    </source>
</evidence>
<reference evidence="6 7" key="1">
    <citation type="submission" date="2023-08" db="EMBL/GenBank/DDBJ databases">
        <title>Genome sequence of Thermaerobacter compostii strain Ins1, a spore-forming filamentous bacterium isolated from a deep geothermal reservoir.</title>
        <authorList>
            <person name="Bregnard D."/>
            <person name="Gonzalez D."/>
            <person name="Junier P."/>
        </authorList>
    </citation>
    <scope>NUCLEOTIDE SEQUENCE [LARGE SCALE GENOMIC DNA]</scope>
    <source>
        <strain evidence="6 7">Ins1</strain>
    </source>
</reference>
<dbReference type="Proteomes" id="UP001304683">
    <property type="component" value="Chromosome"/>
</dbReference>
<organism evidence="6 7">
    <name type="scientific">Thermaerobacter composti</name>
    <dbReference type="NCBI Taxonomy" id="554949"/>
    <lineage>
        <taxon>Bacteria</taxon>
        <taxon>Bacillati</taxon>
        <taxon>Bacillota</taxon>
        <taxon>Clostridia</taxon>
        <taxon>Eubacteriales</taxon>
        <taxon>Clostridiales Family XVII. Incertae Sedis</taxon>
        <taxon>Thermaerobacter</taxon>
    </lineage>
</organism>
<feature type="transmembrane region" description="Helical" evidence="5">
    <location>
        <begin position="7"/>
        <end position="26"/>
    </location>
</feature>
<keyword evidence="2" id="KW-0479">Metal-binding</keyword>
<evidence type="ECO:0000313" key="6">
    <source>
        <dbReference type="EMBL" id="WPD18044.1"/>
    </source>
</evidence>
<comment type="subcellular location">
    <subcellularLocation>
        <location evidence="1">Membrane</location>
    </subcellularLocation>
</comment>
<evidence type="ECO:0000256" key="5">
    <source>
        <dbReference type="SAM" id="Phobius"/>
    </source>
</evidence>
<dbReference type="Pfam" id="PF03100">
    <property type="entry name" value="CcmE"/>
    <property type="match status" value="1"/>
</dbReference>
<evidence type="ECO:0000313" key="7">
    <source>
        <dbReference type="Proteomes" id="UP001304683"/>
    </source>
</evidence>
<protein>
    <submittedName>
        <fullName evidence="6">Cytochrome c maturation protein CcmE</fullName>
    </submittedName>
</protein>
<keyword evidence="5" id="KW-0812">Transmembrane</keyword>
<gene>
    <name evidence="6" type="ORF">Q5761_06515</name>
</gene>
<evidence type="ECO:0000256" key="1">
    <source>
        <dbReference type="ARBA" id="ARBA00004370"/>
    </source>
</evidence>
<keyword evidence="5" id="KW-1133">Transmembrane helix</keyword>
<dbReference type="SUPFAM" id="SSF82093">
    <property type="entry name" value="Heme chaperone CcmE"/>
    <property type="match status" value="1"/>
</dbReference>
<keyword evidence="2" id="KW-0408">Iron</keyword>
<sequence>MSARVKVGLAVLVVLAGIAYLSLMGFQSAKTYYLSVDQALGRADQLEGRFVRVHGRVAPGTVAWSVHDVTLAFAMAGDSGRPLPVVYKGVKPDLLQDGVDVVVEGRLEGDTLVADRVMVMCPSKYEAARAEAAR</sequence>
<evidence type="ECO:0000256" key="2">
    <source>
        <dbReference type="ARBA" id="ARBA00022617"/>
    </source>
</evidence>
<dbReference type="InterPro" id="IPR036127">
    <property type="entry name" value="CcmE-like_sf"/>
</dbReference>
<dbReference type="RefSeq" id="WP_318749953.1">
    <property type="nucleotide sequence ID" value="NZ_CP132508.1"/>
</dbReference>
<keyword evidence="3" id="KW-0201">Cytochrome c-type biogenesis</keyword>
<dbReference type="Gene3D" id="2.40.50.140">
    <property type="entry name" value="Nucleic acid-binding proteins"/>
    <property type="match status" value="1"/>
</dbReference>
<keyword evidence="7" id="KW-1185">Reference proteome</keyword>
<dbReference type="EMBL" id="CP132508">
    <property type="protein sequence ID" value="WPD18044.1"/>
    <property type="molecule type" value="Genomic_DNA"/>
</dbReference>